<dbReference type="Proteomes" id="UP000061382">
    <property type="component" value="Chromosome"/>
</dbReference>
<dbReference type="CDD" id="cd07473">
    <property type="entry name" value="Peptidases_S8_Subtilisin_like"/>
    <property type="match status" value="1"/>
</dbReference>
<feature type="active site" description="Charge relay system" evidence="5 6">
    <location>
        <position position="429"/>
    </location>
</feature>
<dbReference type="KEGG" id="rti:DC20_19725"/>
<dbReference type="PRINTS" id="PR00723">
    <property type="entry name" value="SUBTILISIN"/>
</dbReference>
<evidence type="ECO:0000256" key="7">
    <source>
        <dbReference type="SAM" id="SignalP"/>
    </source>
</evidence>
<gene>
    <name evidence="10" type="ORF">DC20_19725</name>
</gene>
<dbReference type="EMBL" id="CP012643">
    <property type="protein sequence ID" value="ALJ00805.1"/>
    <property type="molecule type" value="Genomic_DNA"/>
</dbReference>
<reference evidence="10 11" key="1">
    <citation type="submission" date="2015-08" db="EMBL/GenBank/DDBJ databases">
        <title>Complete genome sequence of Rufibacter tibetensis strain 1351t, a radiation-resistant bacterium from tibet plateau.</title>
        <authorList>
            <person name="Dai J."/>
        </authorList>
    </citation>
    <scope>NUCLEOTIDE SEQUENCE [LARGE SCALE GENOMIC DNA]</scope>
    <source>
        <strain evidence="10 11">1351</strain>
    </source>
</reference>
<feature type="active site" description="Charge relay system" evidence="5 6">
    <location>
        <position position="243"/>
    </location>
</feature>
<protein>
    <submittedName>
        <fullName evidence="10">Peptidase S8</fullName>
    </submittedName>
</protein>
<proteinExistence type="inferred from homology"/>
<dbReference type="GO" id="GO:0006508">
    <property type="term" value="P:proteolysis"/>
    <property type="evidence" value="ECO:0007669"/>
    <property type="project" value="UniProtKB-KW"/>
</dbReference>
<keyword evidence="2 6" id="KW-0645">Protease</keyword>
<dbReference type="InterPro" id="IPR034204">
    <property type="entry name" value="PfSUB1-like_cat_dom"/>
</dbReference>
<feature type="chain" id="PRO_5006042836" evidence="7">
    <location>
        <begin position="21"/>
        <end position="483"/>
    </location>
</feature>
<evidence type="ECO:0000256" key="6">
    <source>
        <dbReference type="PROSITE-ProRule" id="PRU01240"/>
    </source>
</evidence>
<dbReference type="PROSITE" id="PS00138">
    <property type="entry name" value="SUBTILASE_SER"/>
    <property type="match status" value="1"/>
</dbReference>
<dbReference type="PROSITE" id="PS51892">
    <property type="entry name" value="SUBTILASE"/>
    <property type="match status" value="1"/>
</dbReference>
<dbReference type="PROSITE" id="PS51257">
    <property type="entry name" value="PROKAR_LIPOPROTEIN"/>
    <property type="match status" value="1"/>
</dbReference>
<dbReference type="Pfam" id="PF22148">
    <property type="entry name" value="Fervidolysin_NPro-like"/>
    <property type="match status" value="1"/>
</dbReference>
<dbReference type="PROSITE" id="PS00137">
    <property type="entry name" value="SUBTILASE_HIS"/>
    <property type="match status" value="1"/>
</dbReference>
<dbReference type="STRING" id="512763.DC20_19725"/>
<dbReference type="InterPro" id="IPR022398">
    <property type="entry name" value="Peptidase_S8_His-AS"/>
</dbReference>
<evidence type="ECO:0000256" key="4">
    <source>
        <dbReference type="ARBA" id="ARBA00022825"/>
    </source>
</evidence>
<dbReference type="InterPro" id="IPR023828">
    <property type="entry name" value="Peptidase_S8_Ser-AS"/>
</dbReference>
<dbReference type="Gene3D" id="3.40.50.200">
    <property type="entry name" value="Peptidase S8/S53 domain"/>
    <property type="match status" value="1"/>
</dbReference>
<dbReference type="InterPro" id="IPR054399">
    <property type="entry name" value="Fervidolysin-like_N_prodom"/>
</dbReference>
<sequence>MKKSLLYFWKYAFAATVLSASILTSCDSNQLMENEELSASQQSAAQAGGHAMVPNEVLVKFKAGSSEEAKAAVLARISGKVKEKILTKAMERAGDKDGLVLVHTPMAALDAVAKAKGLEVEYAEPNWIYTHDAVAQDSYYTSGQLWGMYGDGTSPANQYGSQAGEAWGKEQTGSSNVVVGIIDEGIQITHPDLDANIWINPREKDNGVDDDGNGYIDDINGWDFDGNDETVYDGGSRGSLDDHGTHVAGTIGAEGSSTTKSTGVVGVNWNVKMISCKFLGRRGGSLTNAIKALDYLTDLKTRYGINIVATNNSWGGGGFSQGLLDAIVRSAKANILFIAAAGNGGGDGVGDNNDLTASYPSNYNTTKTTSTTYPAATYDAVIAVAAITKTGAKSTFSNFGVNTVDIGAPGSDIWSTTAFNTYSSYNGTSMATPHVTGAAALYKAIYPSSTAEQIKDAILLKATNTPTLDDLVANSRRLNVSSF</sequence>
<dbReference type="PANTHER" id="PTHR43806:SF11">
    <property type="entry name" value="CEREVISIN-RELATED"/>
    <property type="match status" value="1"/>
</dbReference>
<evidence type="ECO:0000259" key="8">
    <source>
        <dbReference type="Pfam" id="PF00082"/>
    </source>
</evidence>
<feature type="domain" description="Fervidolysin-like N-terminal prodomain" evidence="9">
    <location>
        <begin position="40"/>
        <end position="126"/>
    </location>
</feature>
<accession>A0A0P0CTG9</accession>
<keyword evidence="7" id="KW-0732">Signal</keyword>
<evidence type="ECO:0000256" key="3">
    <source>
        <dbReference type="ARBA" id="ARBA00022801"/>
    </source>
</evidence>
<feature type="active site" description="Charge relay system" evidence="5 6">
    <location>
        <position position="183"/>
    </location>
</feature>
<keyword evidence="4 6" id="KW-0720">Serine protease</keyword>
<evidence type="ECO:0000313" key="11">
    <source>
        <dbReference type="Proteomes" id="UP000061382"/>
    </source>
</evidence>
<evidence type="ECO:0000256" key="1">
    <source>
        <dbReference type="ARBA" id="ARBA00011073"/>
    </source>
</evidence>
<dbReference type="SUPFAM" id="SSF52743">
    <property type="entry name" value="Subtilisin-like"/>
    <property type="match status" value="1"/>
</dbReference>
<evidence type="ECO:0000256" key="2">
    <source>
        <dbReference type="ARBA" id="ARBA00022670"/>
    </source>
</evidence>
<dbReference type="Pfam" id="PF00082">
    <property type="entry name" value="Peptidase_S8"/>
    <property type="match status" value="1"/>
</dbReference>
<keyword evidence="3 6" id="KW-0378">Hydrolase</keyword>
<organism evidence="10 11">
    <name type="scientific">Rufibacter tibetensis</name>
    <dbReference type="NCBI Taxonomy" id="512763"/>
    <lineage>
        <taxon>Bacteria</taxon>
        <taxon>Pseudomonadati</taxon>
        <taxon>Bacteroidota</taxon>
        <taxon>Cytophagia</taxon>
        <taxon>Cytophagales</taxon>
        <taxon>Hymenobacteraceae</taxon>
        <taxon>Rufibacter</taxon>
    </lineage>
</organism>
<feature type="signal peptide" evidence="7">
    <location>
        <begin position="1"/>
        <end position="20"/>
    </location>
</feature>
<dbReference type="AlphaFoldDB" id="A0A0P0CTG9"/>
<dbReference type="InterPro" id="IPR036852">
    <property type="entry name" value="Peptidase_S8/S53_dom_sf"/>
</dbReference>
<dbReference type="InterPro" id="IPR015500">
    <property type="entry name" value="Peptidase_S8_subtilisin-rel"/>
</dbReference>
<name>A0A0P0CTG9_9BACT</name>
<dbReference type="InterPro" id="IPR000209">
    <property type="entry name" value="Peptidase_S8/S53_dom"/>
</dbReference>
<evidence type="ECO:0000313" key="10">
    <source>
        <dbReference type="EMBL" id="ALJ00805.1"/>
    </source>
</evidence>
<feature type="domain" description="Peptidase S8/S53" evidence="8">
    <location>
        <begin position="175"/>
        <end position="465"/>
    </location>
</feature>
<dbReference type="PANTHER" id="PTHR43806">
    <property type="entry name" value="PEPTIDASE S8"/>
    <property type="match status" value="1"/>
</dbReference>
<dbReference type="InterPro" id="IPR050131">
    <property type="entry name" value="Peptidase_S8_subtilisin-like"/>
</dbReference>
<evidence type="ECO:0000256" key="5">
    <source>
        <dbReference type="PIRSR" id="PIRSR615500-1"/>
    </source>
</evidence>
<comment type="similarity">
    <text evidence="1 6">Belongs to the peptidase S8 family.</text>
</comment>
<keyword evidence="11" id="KW-1185">Reference proteome</keyword>
<dbReference type="GO" id="GO:0004252">
    <property type="term" value="F:serine-type endopeptidase activity"/>
    <property type="evidence" value="ECO:0007669"/>
    <property type="project" value="UniProtKB-UniRule"/>
</dbReference>
<evidence type="ECO:0000259" key="9">
    <source>
        <dbReference type="Pfam" id="PF22148"/>
    </source>
</evidence>
<dbReference type="PATRIC" id="fig|512763.3.peg.4331"/>